<protein>
    <submittedName>
        <fullName evidence="1">Uncharacterized protein</fullName>
    </submittedName>
</protein>
<sequence>MEQKYETGVCVLCGDDFRAGCWEPTRSRMIENQHCFGCNFWSGFVATIDNPTHLVIEGKHYVVGREDQSGSDQGRGFGGAYFSIVTDDGRTIETTNLWHQGTVPGHFRHVLADNARWAAEEAAA</sequence>
<comment type="caution">
    <text evidence="1">The sequence shown here is derived from an EMBL/GenBank/DDBJ whole genome shotgun (WGS) entry which is preliminary data.</text>
</comment>
<gene>
    <name evidence="1" type="ORF">LCGC14_2477900</name>
</gene>
<dbReference type="AlphaFoldDB" id="A0A0F9B9A6"/>
<organism evidence="1">
    <name type="scientific">marine sediment metagenome</name>
    <dbReference type="NCBI Taxonomy" id="412755"/>
    <lineage>
        <taxon>unclassified sequences</taxon>
        <taxon>metagenomes</taxon>
        <taxon>ecological metagenomes</taxon>
    </lineage>
</organism>
<name>A0A0F9B9A6_9ZZZZ</name>
<dbReference type="EMBL" id="LAZR01038958">
    <property type="protein sequence ID" value="KKL18200.1"/>
    <property type="molecule type" value="Genomic_DNA"/>
</dbReference>
<evidence type="ECO:0000313" key="1">
    <source>
        <dbReference type="EMBL" id="KKL18200.1"/>
    </source>
</evidence>
<proteinExistence type="predicted"/>
<reference evidence="1" key="1">
    <citation type="journal article" date="2015" name="Nature">
        <title>Complex archaea that bridge the gap between prokaryotes and eukaryotes.</title>
        <authorList>
            <person name="Spang A."/>
            <person name="Saw J.H."/>
            <person name="Jorgensen S.L."/>
            <person name="Zaremba-Niedzwiedzka K."/>
            <person name="Martijn J."/>
            <person name="Lind A.E."/>
            <person name="van Eijk R."/>
            <person name="Schleper C."/>
            <person name="Guy L."/>
            <person name="Ettema T.J."/>
        </authorList>
    </citation>
    <scope>NUCLEOTIDE SEQUENCE</scope>
</reference>
<accession>A0A0F9B9A6</accession>